<evidence type="ECO:0000256" key="7">
    <source>
        <dbReference type="ARBA" id="ARBA00023211"/>
    </source>
</evidence>
<evidence type="ECO:0000313" key="10">
    <source>
        <dbReference type="Proteomes" id="UP000033452"/>
    </source>
</evidence>
<name>A0A0F4QHZ9_9GAMM</name>
<evidence type="ECO:0000256" key="4">
    <source>
        <dbReference type="ARBA" id="ARBA00022670"/>
    </source>
</evidence>
<dbReference type="GO" id="GO:0005737">
    <property type="term" value="C:cytoplasm"/>
    <property type="evidence" value="ECO:0007669"/>
    <property type="project" value="InterPro"/>
</dbReference>
<keyword evidence="7" id="KW-0464">Manganese</keyword>
<evidence type="ECO:0000259" key="8">
    <source>
        <dbReference type="PROSITE" id="PS00631"/>
    </source>
</evidence>
<dbReference type="PRINTS" id="PR00481">
    <property type="entry name" value="LAMNOPPTDASE"/>
</dbReference>
<dbReference type="CDD" id="cd00433">
    <property type="entry name" value="Peptidase_M17"/>
    <property type="match status" value="1"/>
</dbReference>
<dbReference type="InterPro" id="IPR047620">
    <property type="entry name" value="M17_PepB-like_N"/>
</dbReference>
<dbReference type="PANTHER" id="PTHR11963:SF20">
    <property type="entry name" value="PEPTIDASE B"/>
    <property type="match status" value="1"/>
</dbReference>
<dbReference type="PANTHER" id="PTHR11963">
    <property type="entry name" value="LEUCINE AMINOPEPTIDASE-RELATED"/>
    <property type="match status" value="1"/>
</dbReference>
<dbReference type="Gene3D" id="3.40.630.10">
    <property type="entry name" value="Zn peptidases"/>
    <property type="match status" value="1"/>
</dbReference>
<keyword evidence="2 9" id="KW-0031">Aminopeptidase</keyword>
<dbReference type="Pfam" id="PF12404">
    <property type="entry name" value="DUF3663"/>
    <property type="match status" value="1"/>
</dbReference>
<keyword evidence="3" id="KW-0963">Cytoplasm</keyword>
<evidence type="ECO:0000256" key="3">
    <source>
        <dbReference type="ARBA" id="ARBA00022490"/>
    </source>
</evidence>
<evidence type="ECO:0000313" key="9">
    <source>
        <dbReference type="EMBL" id="KJZ06924.1"/>
    </source>
</evidence>
<dbReference type="Pfam" id="PF00883">
    <property type="entry name" value="Peptidase_M17"/>
    <property type="match status" value="1"/>
</dbReference>
<dbReference type="NCBIfam" id="NF003450">
    <property type="entry name" value="PRK05015.1"/>
    <property type="match status" value="1"/>
</dbReference>
<dbReference type="EMBL" id="JXYA01000042">
    <property type="protein sequence ID" value="KJZ06924.1"/>
    <property type="molecule type" value="Genomic_DNA"/>
</dbReference>
<dbReference type="InterPro" id="IPR008330">
    <property type="entry name" value="Pept_M17_PepB"/>
</dbReference>
<keyword evidence="5" id="KW-0479">Metal-binding</keyword>
<dbReference type="PATRIC" id="fig|43658.5.peg.3605"/>
<sequence length="431" mass="45727">MADKFIVRLTDQAPAAHWGGNATISYDQDGALVHLSEQETLKTIQKAGRSVAQQGILAVELQGDAWCTESQWAFYQGFVSPKLLDGVTFCDNAQSDLAELQALKTAAIWTRQMINGTAEDIYPESLAGKAAEFIQSLAPENVSYQIIKGKALLEHQWIGIHEVGRGSERPPVLLELDFNPTGDEDAPVAAALVGKGITFDSGGYSIKPSEGMLTMKCDMGGAATVTAGLAIAIQRGIDKRIKLCLCCAENLISGHAYKLGDILTYKNGTTVEIVNTDAEGRLVLADGLMAAGETGAPLIIDAATLTGAALMAVGQEYNALFGLDKELVGDVQQYAQEEFEAAWPLPLEKWHQNNCPSAYADTANSRAQKGGGYGGASNAAGFLSRFVPNEGQGWVHIDLAASFQNNAGSQWAAGATTLGMRTVARTLQAKA</sequence>
<keyword evidence="6 9" id="KW-0378">Hydrolase</keyword>
<organism evidence="9 10">
    <name type="scientific">Pseudoalteromonas rubra</name>
    <dbReference type="NCBI Taxonomy" id="43658"/>
    <lineage>
        <taxon>Bacteria</taxon>
        <taxon>Pseudomonadati</taxon>
        <taxon>Pseudomonadota</taxon>
        <taxon>Gammaproteobacteria</taxon>
        <taxon>Alteromonadales</taxon>
        <taxon>Pseudoalteromonadaceae</taxon>
        <taxon>Pseudoalteromonas</taxon>
    </lineage>
</organism>
<reference evidence="9 10" key="1">
    <citation type="journal article" date="2015" name="BMC Genomics">
        <title>Genome mining reveals unlocked bioactive potential of marine Gram-negative bacteria.</title>
        <authorList>
            <person name="Machado H."/>
            <person name="Sonnenschein E.C."/>
            <person name="Melchiorsen J."/>
            <person name="Gram L."/>
        </authorList>
    </citation>
    <scope>NUCLEOTIDE SEQUENCE [LARGE SCALE GENOMIC DNA]</scope>
    <source>
        <strain evidence="9 10">S2471</strain>
    </source>
</reference>
<dbReference type="SUPFAM" id="SSF53187">
    <property type="entry name" value="Zn-dependent exopeptidases"/>
    <property type="match status" value="1"/>
</dbReference>
<comment type="caution">
    <text evidence="9">The sequence shown here is derived from an EMBL/GenBank/DDBJ whole genome shotgun (WGS) entry which is preliminary data.</text>
</comment>
<dbReference type="EC" id="3.4.11.23" evidence="9"/>
<dbReference type="OrthoDB" id="9809354at2"/>
<proteinExistence type="inferred from homology"/>
<dbReference type="GO" id="GO:0070006">
    <property type="term" value="F:metalloaminopeptidase activity"/>
    <property type="evidence" value="ECO:0007669"/>
    <property type="project" value="InterPro"/>
</dbReference>
<comment type="similarity">
    <text evidence="1">Belongs to the peptidase M17 family.</text>
</comment>
<dbReference type="AlphaFoldDB" id="A0A0F4QHZ9"/>
<dbReference type="PIRSF" id="PIRSF036388">
    <property type="entry name" value="Ctsl_amnpptdse_B"/>
    <property type="match status" value="1"/>
</dbReference>
<gene>
    <name evidence="9" type="ORF">TW77_17055</name>
</gene>
<protein>
    <submittedName>
        <fullName evidence="9">Aminopeptidase B</fullName>
        <ecNumber evidence="9">3.4.11.23</ecNumber>
    </submittedName>
</protein>
<dbReference type="Proteomes" id="UP000033452">
    <property type="component" value="Unassembled WGS sequence"/>
</dbReference>
<keyword evidence="10" id="KW-1185">Reference proteome</keyword>
<evidence type="ECO:0000256" key="6">
    <source>
        <dbReference type="ARBA" id="ARBA00022801"/>
    </source>
</evidence>
<dbReference type="RefSeq" id="WP_046006188.1">
    <property type="nucleotide sequence ID" value="NZ_JXYA01000042.1"/>
</dbReference>
<dbReference type="GO" id="GO:0006508">
    <property type="term" value="P:proteolysis"/>
    <property type="evidence" value="ECO:0007669"/>
    <property type="project" value="UniProtKB-KW"/>
</dbReference>
<keyword evidence="4" id="KW-0645">Protease</keyword>
<evidence type="ECO:0000256" key="2">
    <source>
        <dbReference type="ARBA" id="ARBA00022438"/>
    </source>
</evidence>
<dbReference type="InterPro" id="IPR000819">
    <property type="entry name" value="Peptidase_M17_C"/>
</dbReference>
<dbReference type="GO" id="GO:0030145">
    <property type="term" value="F:manganese ion binding"/>
    <property type="evidence" value="ECO:0007669"/>
    <property type="project" value="InterPro"/>
</dbReference>
<dbReference type="InterPro" id="IPR011356">
    <property type="entry name" value="Leucine_aapep/pepB"/>
</dbReference>
<evidence type="ECO:0000256" key="5">
    <source>
        <dbReference type="ARBA" id="ARBA00022723"/>
    </source>
</evidence>
<feature type="domain" description="Cytosol aminopeptidase" evidence="8">
    <location>
        <begin position="275"/>
        <end position="282"/>
    </location>
</feature>
<accession>A0A0F4QHZ9</accession>
<dbReference type="PROSITE" id="PS00631">
    <property type="entry name" value="CYTOSOL_AP"/>
    <property type="match status" value="1"/>
</dbReference>
<evidence type="ECO:0000256" key="1">
    <source>
        <dbReference type="ARBA" id="ARBA00009528"/>
    </source>
</evidence>